<dbReference type="Gene3D" id="3.30.565.10">
    <property type="entry name" value="Histidine kinase-like ATPase, C-terminal domain"/>
    <property type="match status" value="1"/>
</dbReference>
<evidence type="ECO:0000256" key="9">
    <source>
        <dbReference type="SAM" id="Coils"/>
    </source>
</evidence>
<dbReference type="Gene3D" id="1.10.287.130">
    <property type="match status" value="1"/>
</dbReference>
<proteinExistence type="predicted"/>
<evidence type="ECO:0000313" key="11">
    <source>
        <dbReference type="EMBL" id="NMC62291.1"/>
    </source>
</evidence>
<dbReference type="CDD" id="cd00082">
    <property type="entry name" value="HisKA"/>
    <property type="match status" value="1"/>
</dbReference>
<keyword evidence="5" id="KW-0547">Nucleotide-binding</keyword>
<dbReference type="Pfam" id="PF00512">
    <property type="entry name" value="HisKA"/>
    <property type="match status" value="1"/>
</dbReference>
<dbReference type="AlphaFoldDB" id="A0A7X9FR30"/>
<organism evidence="11 12">
    <name type="scientific">SAR324 cluster bacterium</name>
    <dbReference type="NCBI Taxonomy" id="2024889"/>
    <lineage>
        <taxon>Bacteria</taxon>
        <taxon>Deltaproteobacteria</taxon>
        <taxon>SAR324 cluster</taxon>
    </lineage>
</organism>
<dbReference type="SMART" id="SM00387">
    <property type="entry name" value="HATPase_c"/>
    <property type="match status" value="1"/>
</dbReference>
<dbReference type="EMBL" id="JAAZON010000154">
    <property type="protein sequence ID" value="NMC62291.1"/>
    <property type="molecule type" value="Genomic_DNA"/>
</dbReference>
<dbReference type="InterPro" id="IPR003594">
    <property type="entry name" value="HATPase_dom"/>
</dbReference>
<evidence type="ECO:0000256" key="2">
    <source>
        <dbReference type="ARBA" id="ARBA00012438"/>
    </source>
</evidence>
<dbReference type="SMART" id="SM00388">
    <property type="entry name" value="HisKA"/>
    <property type="match status" value="1"/>
</dbReference>
<keyword evidence="7" id="KW-0067">ATP-binding</keyword>
<dbReference type="GO" id="GO:0005524">
    <property type="term" value="F:ATP binding"/>
    <property type="evidence" value="ECO:0007669"/>
    <property type="project" value="UniProtKB-KW"/>
</dbReference>
<gene>
    <name evidence="11" type="ORF">GYA55_03900</name>
</gene>
<dbReference type="CDD" id="cd00075">
    <property type="entry name" value="HATPase"/>
    <property type="match status" value="1"/>
</dbReference>
<dbReference type="PRINTS" id="PR00344">
    <property type="entry name" value="BCTRLSENSOR"/>
</dbReference>
<dbReference type="PANTHER" id="PTHR43065:SF10">
    <property type="entry name" value="PEROXIDE STRESS-ACTIVATED HISTIDINE KINASE MAK3"/>
    <property type="match status" value="1"/>
</dbReference>
<dbReference type="Proteomes" id="UP000524246">
    <property type="component" value="Unassembled WGS sequence"/>
</dbReference>
<keyword evidence="9" id="KW-0175">Coiled coil</keyword>
<evidence type="ECO:0000256" key="6">
    <source>
        <dbReference type="ARBA" id="ARBA00022777"/>
    </source>
</evidence>
<dbReference type="GO" id="GO:0000155">
    <property type="term" value="F:phosphorelay sensor kinase activity"/>
    <property type="evidence" value="ECO:0007669"/>
    <property type="project" value="InterPro"/>
</dbReference>
<dbReference type="EC" id="2.7.13.3" evidence="2"/>
<keyword evidence="4" id="KW-0808">Transferase</keyword>
<comment type="catalytic activity">
    <reaction evidence="1">
        <text>ATP + protein L-histidine = ADP + protein N-phospho-L-histidine.</text>
        <dbReference type="EC" id="2.7.13.3"/>
    </reaction>
</comment>
<evidence type="ECO:0000256" key="3">
    <source>
        <dbReference type="ARBA" id="ARBA00022553"/>
    </source>
</evidence>
<evidence type="ECO:0000256" key="5">
    <source>
        <dbReference type="ARBA" id="ARBA00022741"/>
    </source>
</evidence>
<evidence type="ECO:0000256" key="8">
    <source>
        <dbReference type="ARBA" id="ARBA00023012"/>
    </source>
</evidence>
<evidence type="ECO:0000256" key="4">
    <source>
        <dbReference type="ARBA" id="ARBA00022679"/>
    </source>
</evidence>
<keyword evidence="8" id="KW-0902">Two-component regulatory system</keyword>
<evidence type="ECO:0000256" key="7">
    <source>
        <dbReference type="ARBA" id="ARBA00022840"/>
    </source>
</evidence>
<dbReference type="SUPFAM" id="SSF47384">
    <property type="entry name" value="Homodimeric domain of signal transducing histidine kinase"/>
    <property type="match status" value="1"/>
</dbReference>
<dbReference type="PROSITE" id="PS50109">
    <property type="entry name" value="HIS_KIN"/>
    <property type="match status" value="1"/>
</dbReference>
<dbReference type="InterPro" id="IPR003661">
    <property type="entry name" value="HisK_dim/P_dom"/>
</dbReference>
<dbReference type="InterPro" id="IPR005467">
    <property type="entry name" value="His_kinase_dom"/>
</dbReference>
<name>A0A7X9FR30_9DELT</name>
<reference evidence="11 12" key="1">
    <citation type="journal article" date="2020" name="Biotechnol. Biofuels">
        <title>New insights from the biogas microbiome by comprehensive genome-resolved metagenomics of nearly 1600 species originating from multiple anaerobic digesters.</title>
        <authorList>
            <person name="Campanaro S."/>
            <person name="Treu L."/>
            <person name="Rodriguez-R L.M."/>
            <person name="Kovalovszki A."/>
            <person name="Ziels R.M."/>
            <person name="Maus I."/>
            <person name="Zhu X."/>
            <person name="Kougias P.G."/>
            <person name="Basile A."/>
            <person name="Luo G."/>
            <person name="Schluter A."/>
            <person name="Konstantinidis K.T."/>
            <person name="Angelidaki I."/>
        </authorList>
    </citation>
    <scope>NUCLEOTIDE SEQUENCE [LARGE SCALE GENOMIC DNA]</scope>
    <source>
        <strain evidence="11">AS27yjCOA_65</strain>
    </source>
</reference>
<evidence type="ECO:0000256" key="1">
    <source>
        <dbReference type="ARBA" id="ARBA00000085"/>
    </source>
</evidence>
<dbReference type="Pfam" id="PF02518">
    <property type="entry name" value="HATPase_c"/>
    <property type="match status" value="1"/>
</dbReference>
<feature type="coiled-coil region" evidence="9">
    <location>
        <begin position="26"/>
        <end position="60"/>
    </location>
</feature>
<keyword evidence="3" id="KW-0597">Phosphoprotein</keyword>
<evidence type="ECO:0000313" key="12">
    <source>
        <dbReference type="Proteomes" id="UP000524246"/>
    </source>
</evidence>
<sequence length="275" mass="30589">MITEKITSQSDMAMLEQAFHRFSATGQILQEKYEQLKEEVVELRAALRQKEAEIKRNERLAMLGKTAAAIAHEIRNPLGAIKLFLSLLQDDVSKNPDSQNILTQMHASIERLDTTVSNILQFAKDMRMDRSPVNFSSLVCEQIAHFRATESESVVFEQSIQEPLFINGNEDALRRVIYNILLNAIQAIRRKGTIYVAMSEGKGAEVELRVRDTGPGIPEEIRDSIFEPFVTTRNAGTGLGLAIVHQIVTQHGGSIVVNSESGAEFIIKLPKTAGT</sequence>
<protein>
    <recommendedName>
        <fullName evidence="2">histidine kinase</fullName>
        <ecNumber evidence="2">2.7.13.3</ecNumber>
    </recommendedName>
</protein>
<dbReference type="SUPFAM" id="SSF55874">
    <property type="entry name" value="ATPase domain of HSP90 chaperone/DNA topoisomerase II/histidine kinase"/>
    <property type="match status" value="1"/>
</dbReference>
<dbReference type="PANTHER" id="PTHR43065">
    <property type="entry name" value="SENSOR HISTIDINE KINASE"/>
    <property type="match status" value="1"/>
</dbReference>
<accession>A0A7X9FR30</accession>
<dbReference type="InterPro" id="IPR036890">
    <property type="entry name" value="HATPase_C_sf"/>
</dbReference>
<feature type="domain" description="Histidine kinase" evidence="10">
    <location>
        <begin position="69"/>
        <end position="273"/>
    </location>
</feature>
<comment type="caution">
    <text evidence="11">The sequence shown here is derived from an EMBL/GenBank/DDBJ whole genome shotgun (WGS) entry which is preliminary data.</text>
</comment>
<keyword evidence="6" id="KW-0418">Kinase</keyword>
<evidence type="ECO:0000259" key="10">
    <source>
        <dbReference type="PROSITE" id="PS50109"/>
    </source>
</evidence>
<dbReference type="InterPro" id="IPR004358">
    <property type="entry name" value="Sig_transdc_His_kin-like_C"/>
</dbReference>
<dbReference type="InterPro" id="IPR036097">
    <property type="entry name" value="HisK_dim/P_sf"/>
</dbReference>